<evidence type="ECO:0000256" key="1">
    <source>
        <dbReference type="SAM" id="SignalP"/>
    </source>
</evidence>
<evidence type="ECO:0000313" key="3">
    <source>
        <dbReference type="Proteomes" id="UP001212841"/>
    </source>
</evidence>
<reference evidence="2" key="1">
    <citation type="submission" date="2020-05" db="EMBL/GenBank/DDBJ databases">
        <title>Phylogenomic resolution of chytrid fungi.</title>
        <authorList>
            <person name="Stajich J.E."/>
            <person name="Amses K."/>
            <person name="Simmons R."/>
            <person name="Seto K."/>
            <person name="Myers J."/>
            <person name="Bonds A."/>
            <person name="Quandt C.A."/>
            <person name="Barry K."/>
            <person name="Liu P."/>
            <person name="Grigoriev I."/>
            <person name="Longcore J.E."/>
            <person name="James T.Y."/>
        </authorList>
    </citation>
    <scope>NUCLEOTIDE SEQUENCE</scope>
    <source>
        <strain evidence="2">JEL0318</strain>
    </source>
</reference>
<evidence type="ECO:0000313" key="2">
    <source>
        <dbReference type="EMBL" id="KAJ3047372.1"/>
    </source>
</evidence>
<feature type="chain" id="PRO_5041981244" evidence="1">
    <location>
        <begin position="20"/>
        <end position="221"/>
    </location>
</feature>
<name>A0AAD5S8P5_9FUNG</name>
<organism evidence="2 3">
    <name type="scientific">Rhizophlyctis rosea</name>
    <dbReference type="NCBI Taxonomy" id="64517"/>
    <lineage>
        <taxon>Eukaryota</taxon>
        <taxon>Fungi</taxon>
        <taxon>Fungi incertae sedis</taxon>
        <taxon>Chytridiomycota</taxon>
        <taxon>Chytridiomycota incertae sedis</taxon>
        <taxon>Chytridiomycetes</taxon>
        <taxon>Rhizophlyctidales</taxon>
        <taxon>Rhizophlyctidaceae</taxon>
        <taxon>Rhizophlyctis</taxon>
    </lineage>
</organism>
<sequence length="221" mass="23839">MRTPALLSIFALAVNPAFAQISEASCGALIDTSLYNDTVPTVPLPFLKAALEDYRYSNDQIKTIITNLSTLRSSINGTANIPVCDPRTHNTVEDITAALSDANTDIYLGLLRIKRVGGAALVRTSRGGVCANQTEVIQTHPKIQKKVTKFVEHVDKERDAFSLISNDLTALGNEVGHSAAITVRSVKTRLGDILSSIRQQKEATAEGIDLLRDIIGQVKGL</sequence>
<accession>A0AAD5S8P5</accession>
<dbReference type="EMBL" id="JADGJD010000974">
    <property type="protein sequence ID" value="KAJ3047372.1"/>
    <property type="molecule type" value="Genomic_DNA"/>
</dbReference>
<proteinExistence type="predicted"/>
<feature type="signal peptide" evidence="1">
    <location>
        <begin position="1"/>
        <end position="19"/>
    </location>
</feature>
<dbReference type="AlphaFoldDB" id="A0AAD5S8P5"/>
<gene>
    <name evidence="2" type="ORF">HK097_011591</name>
</gene>
<keyword evidence="3" id="KW-1185">Reference proteome</keyword>
<keyword evidence="1" id="KW-0732">Signal</keyword>
<dbReference type="Proteomes" id="UP001212841">
    <property type="component" value="Unassembled WGS sequence"/>
</dbReference>
<protein>
    <submittedName>
        <fullName evidence="2">Uncharacterized protein</fullName>
    </submittedName>
</protein>
<comment type="caution">
    <text evidence="2">The sequence shown here is derived from an EMBL/GenBank/DDBJ whole genome shotgun (WGS) entry which is preliminary data.</text>
</comment>